<dbReference type="PANTHER" id="PTHR48055:SF55">
    <property type="entry name" value="PROTEIN KINASE DOMAIN-CONTAINING PROTEIN"/>
    <property type="match status" value="1"/>
</dbReference>
<dbReference type="PROSITE" id="PS50011">
    <property type="entry name" value="PROTEIN_KINASE_DOM"/>
    <property type="match status" value="1"/>
</dbReference>
<proteinExistence type="predicted"/>
<dbReference type="InterPro" id="IPR011009">
    <property type="entry name" value="Kinase-like_dom_sf"/>
</dbReference>
<dbReference type="EMBL" id="JANJYI010000007">
    <property type="protein sequence ID" value="KAK2641288.1"/>
    <property type="molecule type" value="Genomic_DNA"/>
</dbReference>
<feature type="domain" description="Protein kinase" evidence="1">
    <location>
        <begin position="1"/>
        <end position="131"/>
    </location>
</feature>
<dbReference type="GO" id="GO:0004672">
    <property type="term" value="F:protein kinase activity"/>
    <property type="evidence" value="ECO:0007669"/>
    <property type="project" value="InterPro"/>
</dbReference>
<evidence type="ECO:0000259" key="1">
    <source>
        <dbReference type="PROSITE" id="PS50011"/>
    </source>
</evidence>
<accession>A0AAD9TT69</accession>
<organism evidence="2 3">
    <name type="scientific">Dipteronia dyeriana</name>
    <dbReference type="NCBI Taxonomy" id="168575"/>
    <lineage>
        <taxon>Eukaryota</taxon>
        <taxon>Viridiplantae</taxon>
        <taxon>Streptophyta</taxon>
        <taxon>Embryophyta</taxon>
        <taxon>Tracheophyta</taxon>
        <taxon>Spermatophyta</taxon>
        <taxon>Magnoliopsida</taxon>
        <taxon>eudicotyledons</taxon>
        <taxon>Gunneridae</taxon>
        <taxon>Pentapetalae</taxon>
        <taxon>rosids</taxon>
        <taxon>malvids</taxon>
        <taxon>Sapindales</taxon>
        <taxon>Sapindaceae</taxon>
        <taxon>Hippocastanoideae</taxon>
        <taxon>Acereae</taxon>
        <taxon>Dipteronia</taxon>
    </lineage>
</organism>
<dbReference type="GO" id="GO:0016020">
    <property type="term" value="C:membrane"/>
    <property type="evidence" value="ECO:0007669"/>
    <property type="project" value="TreeGrafter"/>
</dbReference>
<dbReference type="PANTHER" id="PTHR48055">
    <property type="entry name" value="LEUCINE-RICH REPEAT RECEPTOR PROTEIN KINASE EMS1"/>
    <property type="match status" value="1"/>
</dbReference>
<evidence type="ECO:0000313" key="2">
    <source>
        <dbReference type="EMBL" id="KAK2641288.1"/>
    </source>
</evidence>
<dbReference type="InterPro" id="IPR001245">
    <property type="entry name" value="Ser-Thr/Tyr_kinase_cat_dom"/>
</dbReference>
<keyword evidence="3" id="KW-1185">Reference proteome</keyword>
<dbReference type="AlphaFoldDB" id="A0AAD9TT69"/>
<dbReference type="SUPFAM" id="SSF56112">
    <property type="entry name" value="Protein kinase-like (PK-like)"/>
    <property type="match status" value="1"/>
</dbReference>
<name>A0AAD9TT69_9ROSI</name>
<dbReference type="InterPro" id="IPR051564">
    <property type="entry name" value="LRR_receptor-like_kinase"/>
</dbReference>
<dbReference type="Proteomes" id="UP001280121">
    <property type="component" value="Unassembled WGS sequence"/>
</dbReference>
<dbReference type="Gene3D" id="1.10.510.10">
    <property type="entry name" value="Transferase(Phosphotransferase) domain 1"/>
    <property type="match status" value="1"/>
</dbReference>
<reference evidence="2" key="1">
    <citation type="journal article" date="2023" name="Plant J.">
        <title>Genome sequences and population genomics provide insights into the demographic history, inbreeding, and mutation load of two 'living fossil' tree species of Dipteronia.</title>
        <authorList>
            <person name="Feng Y."/>
            <person name="Comes H.P."/>
            <person name="Chen J."/>
            <person name="Zhu S."/>
            <person name="Lu R."/>
            <person name="Zhang X."/>
            <person name="Li P."/>
            <person name="Qiu J."/>
            <person name="Olsen K.M."/>
            <person name="Qiu Y."/>
        </authorList>
    </citation>
    <scope>NUCLEOTIDE SEQUENCE</scope>
    <source>
        <strain evidence="2">KIB01</strain>
    </source>
</reference>
<dbReference type="GO" id="GO:0005524">
    <property type="term" value="F:ATP binding"/>
    <property type="evidence" value="ECO:0007669"/>
    <property type="project" value="InterPro"/>
</dbReference>
<evidence type="ECO:0000313" key="3">
    <source>
        <dbReference type="Proteomes" id="UP001280121"/>
    </source>
</evidence>
<gene>
    <name evidence="2" type="ORF">Ddye_023051</name>
</gene>
<dbReference type="InterPro" id="IPR000719">
    <property type="entry name" value="Prot_kinase_dom"/>
</dbReference>
<comment type="caution">
    <text evidence="2">The sequence shown here is derived from an EMBL/GenBank/DDBJ whole genome shotgun (WGS) entry which is preliminary data.</text>
</comment>
<dbReference type="Pfam" id="PF07714">
    <property type="entry name" value="PK_Tyr_Ser-Thr"/>
    <property type="match status" value="1"/>
</dbReference>
<sequence length="204" mass="22705">MVAYVGDFGLEKLLSGDPLSAESGTQSRSIGIKGTMGYVAPQYGIGSQVSMPGDVYSFGIFLLEMFTGKHPTDSMFDDKLTLYDFAKTSLLERVIEIIEPSLLLKVTIDNNNMGGVLRDSSGKILCVYYFFPRDYGLELSRNLGYLKGLSTNFFADSMAKNCSVMRGDLVEWADRMKMTDVVAKLCAIRENFLNKRIRDVRHSG</sequence>
<protein>
    <recommendedName>
        <fullName evidence="1">Protein kinase domain-containing protein</fullName>
    </recommendedName>
</protein>